<dbReference type="PANTHER" id="PTHR18934:SF118">
    <property type="entry name" value="ATP-DEPENDENT RNA HELICASE DHX33"/>
    <property type="match status" value="1"/>
</dbReference>
<dbReference type="PANTHER" id="PTHR18934">
    <property type="entry name" value="ATP-DEPENDENT RNA HELICASE"/>
    <property type="match status" value="1"/>
</dbReference>
<feature type="domain" description="Helicase ATP-binding" evidence="8">
    <location>
        <begin position="302"/>
        <end position="465"/>
    </location>
</feature>
<keyword evidence="3" id="KW-0547">Nucleotide-binding</keyword>
<evidence type="ECO:0000256" key="2">
    <source>
        <dbReference type="ARBA" id="ARBA00022664"/>
    </source>
</evidence>
<dbReference type="Pfam" id="PF00270">
    <property type="entry name" value="DEAD"/>
    <property type="match status" value="1"/>
</dbReference>
<dbReference type="FunCoup" id="L0PAB1">
    <property type="interactions" value="36"/>
</dbReference>
<dbReference type="SMART" id="SM00847">
    <property type="entry name" value="HA2"/>
    <property type="match status" value="1"/>
</dbReference>
<dbReference type="PROSITE" id="PS51194">
    <property type="entry name" value="HELICASE_CTER"/>
    <property type="match status" value="1"/>
</dbReference>
<dbReference type="CDD" id="cd18791">
    <property type="entry name" value="SF2_C_RHA"/>
    <property type="match status" value="1"/>
</dbReference>
<dbReference type="Pfam" id="PF07717">
    <property type="entry name" value="OB_NTP_bind"/>
    <property type="match status" value="1"/>
</dbReference>
<dbReference type="PROSITE" id="PS51192">
    <property type="entry name" value="HELICASE_ATP_BIND_1"/>
    <property type="match status" value="1"/>
</dbReference>
<dbReference type="FunFam" id="3.40.50.300:FF:000615">
    <property type="entry name" value="pre-mRNA-splicing factor ATP-dependent RNA helicase DEAH7"/>
    <property type="match status" value="1"/>
</dbReference>
<evidence type="ECO:0000256" key="5">
    <source>
        <dbReference type="ARBA" id="ARBA00022806"/>
    </source>
</evidence>
<comment type="catalytic activity">
    <reaction evidence="7">
        <text>ATP + H2O = ADP + phosphate + H(+)</text>
        <dbReference type="Rhea" id="RHEA:13065"/>
        <dbReference type="ChEBI" id="CHEBI:15377"/>
        <dbReference type="ChEBI" id="CHEBI:15378"/>
        <dbReference type="ChEBI" id="CHEBI:30616"/>
        <dbReference type="ChEBI" id="CHEBI:43474"/>
        <dbReference type="ChEBI" id="CHEBI:456216"/>
        <dbReference type="EC" id="3.6.4.13"/>
    </reaction>
</comment>
<dbReference type="GO" id="GO:0003725">
    <property type="term" value="F:double-stranded RNA binding"/>
    <property type="evidence" value="ECO:0007669"/>
    <property type="project" value="TreeGrafter"/>
</dbReference>
<feature type="domain" description="Helicase C-terminal" evidence="9">
    <location>
        <begin position="490"/>
        <end position="662"/>
    </location>
</feature>
<dbReference type="GO" id="GO:0016787">
    <property type="term" value="F:hydrolase activity"/>
    <property type="evidence" value="ECO:0007669"/>
    <property type="project" value="UniProtKB-KW"/>
</dbReference>
<dbReference type="VEuPathDB" id="FungiDB:PNEJI1_001901"/>
<dbReference type="Proteomes" id="UP000010422">
    <property type="component" value="Unassembled WGS sequence"/>
</dbReference>
<evidence type="ECO:0000259" key="8">
    <source>
        <dbReference type="PROSITE" id="PS51192"/>
    </source>
</evidence>
<dbReference type="SUPFAM" id="SSF52540">
    <property type="entry name" value="P-loop containing nucleoside triphosphate hydrolases"/>
    <property type="match status" value="1"/>
</dbReference>
<dbReference type="AlphaFoldDB" id="L0PAB1"/>
<dbReference type="GO" id="GO:0005681">
    <property type="term" value="C:spliceosomal complex"/>
    <property type="evidence" value="ECO:0007669"/>
    <property type="project" value="UniProtKB-ARBA"/>
</dbReference>
<dbReference type="GO" id="GO:0006397">
    <property type="term" value="P:mRNA processing"/>
    <property type="evidence" value="ECO:0007669"/>
    <property type="project" value="UniProtKB-KW"/>
</dbReference>
<dbReference type="InterPro" id="IPR011545">
    <property type="entry name" value="DEAD/DEAH_box_helicase_dom"/>
</dbReference>
<dbReference type="EC" id="3.6.4.13" evidence="1"/>
<evidence type="ECO:0000256" key="7">
    <source>
        <dbReference type="ARBA" id="ARBA00047984"/>
    </source>
</evidence>
<keyword evidence="4" id="KW-0378">Hydrolase</keyword>
<dbReference type="InterPro" id="IPR007502">
    <property type="entry name" value="Helicase-assoc_dom"/>
</dbReference>
<dbReference type="GO" id="GO:0003724">
    <property type="term" value="F:RNA helicase activity"/>
    <property type="evidence" value="ECO:0007669"/>
    <property type="project" value="UniProtKB-EC"/>
</dbReference>
<dbReference type="InterPro" id="IPR001650">
    <property type="entry name" value="Helicase_C-like"/>
</dbReference>
<sequence>MKFNYEKKKKDIEIETITDFCISLSTSFEIETQLLSFWKLLNFAKSLTIDTSNIPNNQVLINTSDFDNKKLNDLRSQLIKIVGDIFISKQFKIIFLTMHQTMTDDSNILSTIHKIIEILIKMKEIYIVSKNKIVLQNSLQYVLKEILVLLPAKIFTVIIKKLLISENLKLRLNACIILKNKIEMESKNTNTESTAIELLPNIIKNTFKQKTYDNQQKERTKKVNYEEKYDKIIKDETKRIKKHNFFKTESELLLQTQENKIINKIKYQIKEKKSKKEQDKRRTELLKDRMKLPIWSARLKLIEEMENSRVIILLGEPGSGKSTQLPQFLLKSNYTKNSCIAITQPRRIAAVNLAKRVSEEMGTSLGSKVGYSIRFDDCSSSHTQIKYMTDGMLLRELIGDPLLSLYSTIILDEAHERTLITDILMGFLKKIMKLRPTLTIVIMSATLEAERFSTFFDNAKVCFIKGRQYPVDIHHTLQPENDYVDAVLRTIFQIHINEPEGDILAFLTGQDEIESLETSISHYSKQLQENVPKMFVCTLFSALPQNIQQKAFVKTPPNTRKIILATNIAETSVTVKGVKYVIDTGLVKVKHYNNRLGIEALHIEPVSKSSARQRAGRAGREGPGKCYRLYTESEFKKLKNTSTPEIKRINLSFAVLTLKARGEDDLMNFKFVDPPSHMLRSLEHLYSLSALDKNGKITKIGYDMSLIPLSPQLARVLIAAANDYNCLSCIIDIIACISTENLFISPQNKKNEANEARMKFFSRDGDHITYLNIIRQFIEIRKNESIAKTWCHQNFINFRAITTIMEIRKQLTKHCKNANMKVEFSNKIDTELILQCFLTGFFMNTALLQTDGNYYTTIGNTIVHIHPSSVLFNRKVEAILYNNLIFTTKPYVHIVSMIKSDWLRTISQMIQNNNS</sequence>
<accession>L0PAB1</accession>
<keyword evidence="5" id="KW-0347">Helicase</keyword>
<dbReference type="Pfam" id="PF00271">
    <property type="entry name" value="Helicase_C"/>
    <property type="match status" value="1"/>
</dbReference>
<dbReference type="FunFam" id="3.40.50.300:FF:000145">
    <property type="entry name" value="probable ATP-dependent RNA helicase DHX40"/>
    <property type="match status" value="1"/>
</dbReference>
<dbReference type="SMART" id="SM00487">
    <property type="entry name" value="DEXDc"/>
    <property type="match status" value="1"/>
</dbReference>
<dbReference type="Pfam" id="PF04408">
    <property type="entry name" value="WHD_HA2"/>
    <property type="match status" value="1"/>
</dbReference>
<evidence type="ECO:0000256" key="1">
    <source>
        <dbReference type="ARBA" id="ARBA00012552"/>
    </source>
</evidence>
<comment type="caution">
    <text evidence="10">The sequence shown here is derived from an EMBL/GenBank/DDBJ whole genome shotgun (WGS) entry which is preliminary data.</text>
</comment>
<dbReference type="InterPro" id="IPR027417">
    <property type="entry name" value="P-loop_NTPase"/>
</dbReference>
<evidence type="ECO:0000256" key="6">
    <source>
        <dbReference type="ARBA" id="ARBA00022840"/>
    </source>
</evidence>
<name>L0PAB1_PNEJI</name>
<dbReference type="Pfam" id="PF21010">
    <property type="entry name" value="HA2_C"/>
    <property type="match status" value="1"/>
</dbReference>
<protein>
    <recommendedName>
        <fullName evidence="1">RNA helicase</fullName>
        <ecNumber evidence="1">3.6.4.13</ecNumber>
    </recommendedName>
</protein>
<dbReference type="Gene3D" id="3.40.50.300">
    <property type="entry name" value="P-loop containing nucleotide triphosphate hydrolases"/>
    <property type="match status" value="2"/>
</dbReference>
<organism evidence="11">
    <name type="scientific">Pneumocystis jirovecii</name>
    <name type="common">Human pneumocystis pneumonia agent</name>
    <dbReference type="NCBI Taxonomy" id="42068"/>
    <lineage>
        <taxon>Eukaryota</taxon>
        <taxon>Fungi</taxon>
        <taxon>Dikarya</taxon>
        <taxon>Ascomycota</taxon>
        <taxon>Taphrinomycotina</taxon>
        <taxon>Pneumocystomycetes</taxon>
        <taxon>Pneumocystaceae</taxon>
        <taxon>Pneumocystis</taxon>
    </lineage>
</organism>
<dbReference type="PROSITE" id="PS00690">
    <property type="entry name" value="DEAH_ATP_HELICASE"/>
    <property type="match status" value="1"/>
</dbReference>
<gene>
    <name evidence="10" type="ORF">PNEJI1_001901</name>
</gene>
<evidence type="ECO:0000256" key="4">
    <source>
        <dbReference type="ARBA" id="ARBA00022801"/>
    </source>
</evidence>
<evidence type="ECO:0000259" key="9">
    <source>
        <dbReference type="PROSITE" id="PS51194"/>
    </source>
</evidence>
<dbReference type="STRING" id="1209962.L0PAB1"/>
<evidence type="ECO:0000313" key="11">
    <source>
        <dbReference type="Proteomes" id="UP000010422"/>
    </source>
</evidence>
<dbReference type="GO" id="GO:0045943">
    <property type="term" value="P:positive regulation of transcription by RNA polymerase I"/>
    <property type="evidence" value="ECO:0007669"/>
    <property type="project" value="TreeGrafter"/>
</dbReference>
<dbReference type="InterPro" id="IPR002464">
    <property type="entry name" value="DNA/RNA_helicase_DEAH_CS"/>
</dbReference>
<dbReference type="GO" id="GO:0005730">
    <property type="term" value="C:nucleolus"/>
    <property type="evidence" value="ECO:0007669"/>
    <property type="project" value="UniProtKB-ARBA"/>
</dbReference>
<dbReference type="InterPro" id="IPR048333">
    <property type="entry name" value="HA2_WH"/>
</dbReference>
<keyword evidence="6" id="KW-0067">ATP-binding</keyword>
<dbReference type="Gene3D" id="1.20.120.1080">
    <property type="match status" value="1"/>
</dbReference>
<dbReference type="InterPro" id="IPR014001">
    <property type="entry name" value="Helicase_ATP-bd"/>
</dbReference>
<evidence type="ECO:0000313" key="10">
    <source>
        <dbReference type="EMBL" id="CCJ29336.1"/>
    </source>
</evidence>
<dbReference type="EMBL" id="CAKM01000176">
    <property type="protein sequence ID" value="CCJ29336.1"/>
    <property type="molecule type" value="Genomic_DNA"/>
</dbReference>
<dbReference type="InterPro" id="IPR011709">
    <property type="entry name" value="DEAD-box_helicase_OB_fold"/>
</dbReference>
<dbReference type="SMART" id="SM00490">
    <property type="entry name" value="HELICc"/>
    <property type="match status" value="1"/>
</dbReference>
<reference evidence="10 11" key="1">
    <citation type="journal article" date="2012" name="MBio">
        <title>De novo assembly of the Pneumocystis jirovecii genome from a single bronchoalveolar lavage fluid specimen from a patient.</title>
        <authorList>
            <person name="Cisse O.H."/>
            <person name="Pagni M."/>
            <person name="Hauser P.M."/>
        </authorList>
    </citation>
    <scope>NUCLEOTIDE SEQUENCE [LARGE SCALE GENOMIC DNA]</scope>
    <source>
        <strain evidence="10 11">SE8</strain>
    </source>
</reference>
<evidence type="ECO:0000256" key="3">
    <source>
        <dbReference type="ARBA" id="ARBA00022741"/>
    </source>
</evidence>
<proteinExistence type="predicted"/>
<dbReference type="InParanoid" id="L0PAB1"/>
<dbReference type="GO" id="GO:0005524">
    <property type="term" value="F:ATP binding"/>
    <property type="evidence" value="ECO:0007669"/>
    <property type="project" value="UniProtKB-KW"/>
</dbReference>
<keyword evidence="2" id="KW-0507">mRNA processing</keyword>